<evidence type="ECO:0000313" key="1">
    <source>
        <dbReference type="EMBL" id="KAH3684510.1"/>
    </source>
</evidence>
<dbReference type="Proteomes" id="UP000774326">
    <property type="component" value="Unassembled WGS sequence"/>
</dbReference>
<dbReference type="AlphaFoldDB" id="A0A9P8Q7H8"/>
<accession>A0A9P8Q7H8</accession>
<protein>
    <submittedName>
        <fullName evidence="1">Uncharacterized protein</fullName>
    </submittedName>
</protein>
<comment type="caution">
    <text evidence="1">The sequence shown here is derived from an EMBL/GenBank/DDBJ whole genome shotgun (WGS) entry which is preliminary data.</text>
</comment>
<name>A0A9P8Q7H8_WICPI</name>
<reference evidence="1" key="1">
    <citation type="journal article" date="2021" name="Open Biol.">
        <title>Shared evolutionary footprints suggest mitochondrial oxidative damage underlies multiple complex I losses in fungi.</title>
        <authorList>
            <person name="Schikora-Tamarit M.A."/>
            <person name="Marcet-Houben M."/>
            <person name="Nosek J."/>
            <person name="Gabaldon T."/>
        </authorList>
    </citation>
    <scope>NUCLEOTIDE SEQUENCE</scope>
    <source>
        <strain evidence="1">CBS2887</strain>
    </source>
</reference>
<gene>
    <name evidence="1" type="ORF">WICPIJ_004519</name>
</gene>
<reference evidence="1" key="2">
    <citation type="submission" date="2021-01" db="EMBL/GenBank/DDBJ databases">
        <authorList>
            <person name="Schikora-Tamarit M.A."/>
        </authorList>
    </citation>
    <scope>NUCLEOTIDE SEQUENCE</scope>
    <source>
        <strain evidence="1">CBS2887</strain>
    </source>
</reference>
<keyword evidence="2" id="KW-1185">Reference proteome</keyword>
<evidence type="ECO:0000313" key="2">
    <source>
        <dbReference type="Proteomes" id="UP000774326"/>
    </source>
</evidence>
<sequence length="196" mass="21424">MIGVLTRSDVDDIVENVGPDLRPKEAEVTGVWTCGGSVLLEGQSVFCFCLCCDTDFDCAVDTDGAADSDTVGGTDCAAHCDNDFHLSIHHFADFPNPISLQLSSESTCFQDFQFSLWGTSDGLEVLRDGVLGDGAKHTGRVGVVCDEHSLRVVEILDRFVEQSKFIEVLGSNMDACREIFHFVLFQDEPQACCERD</sequence>
<dbReference type="EMBL" id="JAEUBG010002433">
    <property type="protein sequence ID" value="KAH3684510.1"/>
    <property type="molecule type" value="Genomic_DNA"/>
</dbReference>
<proteinExistence type="predicted"/>
<organism evidence="1 2">
    <name type="scientific">Wickerhamomyces pijperi</name>
    <name type="common">Yeast</name>
    <name type="synonym">Pichia pijperi</name>
    <dbReference type="NCBI Taxonomy" id="599730"/>
    <lineage>
        <taxon>Eukaryota</taxon>
        <taxon>Fungi</taxon>
        <taxon>Dikarya</taxon>
        <taxon>Ascomycota</taxon>
        <taxon>Saccharomycotina</taxon>
        <taxon>Saccharomycetes</taxon>
        <taxon>Phaffomycetales</taxon>
        <taxon>Wickerhamomycetaceae</taxon>
        <taxon>Wickerhamomyces</taxon>
    </lineage>
</organism>